<dbReference type="InterPro" id="IPR051477">
    <property type="entry name" value="Expansin_CellWall"/>
</dbReference>
<feature type="signal peptide" evidence="2">
    <location>
        <begin position="1"/>
        <end position="16"/>
    </location>
</feature>
<dbReference type="Proteomes" id="UP000193642">
    <property type="component" value="Unassembled WGS sequence"/>
</dbReference>
<protein>
    <recommendedName>
        <fullName evidence="5">RlpA-like protein double-psi beta-barrel domain-containing protein</fullName>
    </recommendedName>
</protein>
<evidence type="ECO:0000256" key="1">
    <source>
        <dbReference type="ARBA" id="ARBA00022729"/>
    </source>
</evidence>
<evidence type="ECO:0000256" key="2">
    <source>
        <dbReference type="SAM" id="SignalP"/>
    </source>
</evidence>
<comment type="caution">
    <text evidence="3">The sequence shown here is derived from an EMBL/GenBank/DDBJ whole genome shotgun (WGS) entry which is preliminary data.</text>
</comment>
<accession>A0A1Y2CZW1</accession>
<reference evidence="3 4" key="1">
    <citation type="submission" date="2016-07" db="EMBL/GenBank/DDBJ databases">
        <title>Pervasive Adenine N6-methylation of Active Genes in Fungi.</title>
        <authorList>
            <consortium name="DOE Joint Genome Institute"/>
            <person name="Mondo S.J."/>
            <person name="Dannebaum R.O."/>
            <person name="Kuo R.C."/>
            <person name="Labutti K."/>
            <person name="Haridas S."/>
            <person name="Kuo A."/>
            <person name="Salamov A."/>
            <person name="Ahrendt S.R."/>
            <person name="Lipzen A."/>
            <person name="Sullivan W."/>
            <person name="Andreopoulos W.B."/>
            <person name="Clum A."/>
            <person name="Lindquist E."/>
            <person name="Daum C."/>
            <person name="Ramamoorthy G.K."/>
            <person name="Gryganskyi A."/>
            <person name="Culley D."/>
            <person name="Magnuson J.K."/>
            <person name="James T.Y."/>
            <person name="O'Malley M.A."/>
            <person name="Stajich J.E."/>
            <person name="Spatafora J.W."/>
            <person name="Visel A."/>
            <person name="Grigoriev I.V."/>
        </authorList>
    </citation>
    <scope>NUCLEOTIDE SEQUENCE [LARGE SCALE GENOMIC DNA]</scope>
    <source>
        <strain evidence="3 4">JEL800</strain>
    </source>
</reference>
<evidence type="ECO:0008006" key="5">
    <source>
        <dbReference type="Google" id="ProtNLM"/>
    </source>
</evidence>
<name>A0A1Y2CZW1_9FUNG</name>
<dbReference type="CDD" id="cd22191">
    <property type="entry name" value="DPBB_RlpA_EXP_N-like"/>
    <property type="match status" value="1"/>
</dbReference>
<dbReference type="PANTHER" id="PTHR31836">
    <property type="match status" value="1"/>
</dbReference>
<feature type="chain" id="PRO_5013050619" description="RlpA-like protein double-psi beta-barrel domain-containing protein" evidence="2">
    <location>
        <begin position="17"/>
        <end position="226"/>
    </location>
</feature>
<dbReference type="OrthoDB" id="2142605at2759"/>
<proteinExistence type="predicted"/>
<evidence type="ECO:0000313" key="3">
    <source>
        <dbReference type="EMBL" id="ORY52404.1"/>
    </source>
</evidence>
<dbReference type="EMBL" id="MCGO01000003">
    <property type="protein sequence ID" value="ORY52404.1"/>
    <property type="molecule type" value="Genomic_DNA"/>
</dbReference>
<gene>
    <name evidence="3" type="ORF">BCR33DRAFT_761607</name>
</gene>
<organism evidence="3 4">
    <name type="scientific">Rhizoclosmatium globosum</name>
    <dbReference type="NCBI Taxonomy" id="329046"/>
    <lineage>
        <taxon>Eukaryota</taxon>
        <taxon>Fungi</taxon>
        <taxon>Fungi incertae sedis</taxon>
        <taxon>Chytridiomycota</taxon>
        <taxon>Chytridiomycota incertae sedis</taxon>
        <taxon>Chytridiomycetes</taxon>
        <taxon>Chytridiales</taxon>
        <taxon>Chytriomycetaceae</taxon>
        <taxon>Rhizoclosmatium</taxon>
    </lineage>
</organism>
<keyword evidence="1 2" id="KW-0732">Signal</keyword>
<dbReference type="SUPFAM" id="SSF50685">
    <property type="entry name" value="Barwin-like endoglucanases"/>
    <property type="match status" value="1"/>
</dbReference>
<sequence>MHHLILLLLLPLLGLAQHSGVITWYETDWSQIVTACTAANPPGNNLYFAAVSVYSLSDQSSILNTDRCGKCIKLWLNGASTLVTVVDVMMRWDANPDDIDLSTAAFSDIVGDLDTGRVANVPWEWADCTTGKSARPIPVQGQALEAIPKATEPPGAAAINAPIPVPNALPAPLNGTLPALISVNGSTIAPKATSESTKKSSAVARLLESHAFALSVISSILLSAVL</sequence>
<dbReference type="PANTHER" id="PTHR31836:SF28">
    <property type="entry name" value="SRCR DOMAIN-CONTAINING PROTEIN-RELATED"/>
    <property type="match status" value="1"/>
</dbReference>
<keyword evidence="4" id="KW-1185">Reference proteome</keyword>
<dbReference type="AlphaFoldDB" id="A0A1Y2CZW1"/>
<evidence type="ECO:0000313" key="4">
    <source>
        <dbReference type="Proteomes" id="UP000193642"/>
    </source>
</evidence>
<dbReference type="InterPro" id="IPR036908">
    <property type="entry name" value="RlpA-like_sf"/>
</dbReference>
<dbReference type="Gene3D" id="2.40.40.10">
    <property type="entry name" value="RlpA-like domain"/>
    <property type="match status" value="1"/>
</dbReference>